<dbReference type="EMBL" id="JAFBMS010000031">
    <property type="protein sequence ID" value="KAG9341900.1"/>
    <property type="molecule type" value="Genomic_DNA"/>
</dbReference>
<protein>
    <submittedName>
        <fullName evidence="4">Uncharacterized protein</fullName>
    </submittedName>
</protein>
<name>A0A8T2NRU4_9TELE</name>
<keyword evidence="3" id="KW-1133">Transmembrane helix</keyword>
<keyword evidence="5" id="KW-1185">Reference proteome</keyword>
<feature type="transmembrane region" description="Helical" evidence="3">
    <location>
        <begin position="262"/>
        <end position="281"/>
    </location>
</feature>
<dbReference type="AlphaFoldDB" id="A0A8T2NRU4"/>
<feature type="compositionally biased region" description="Polar residues" evidence="2">
    <location>
        <begin position="27"/>
        <end position="38"/>
    </location>
</feature>
<gene>
    <name evidence="4" type="ORF">JZ751_018217</name>
</gene>
<proteinExistence type="predicted"/>
<feature type="non-terminal residue" evidence="4">
    <location>
        <position position="282"/>
    </location>
</feature>
<feature type="coiled-coil region" evidence="1">
    <location>
        <begin position="102"/>
        <end position="154"/>
    </location>
</feature>
<dbReference type="OrthoDB" id="10009406at2759"/>
<evidence type="ECO:0000256" key="1">
    <source>
        <dbReference type="SAM" id="Coils"/>
    </source>
</evidence>
<keyword evidence="3" id="KW-0812">Transmembrane</keyword>
<evidence type="ECO:0000313" key="5">
    <source>
        <dbReference type="Proteomes" id="UP000824540"/>
    </source>
</evidence>
<feature type="compositionally biased region" description="Basic and acidic residues" evidence="2">
    <location>
        <begin position="1"/>
        <end position="21"/>
    </location>
</feature>
<organism evidence="4 5">
    <name type="scientific">Albula glossodonta</name>
    <name type="common">roundjaw bonefish</name>
    <dbReference type="NCBI Taxonomy" id="121402"/>
    <lineage>
        <taxon>Eukaryota</taxon>
        <taxon>Metazoa</taxon>
        <taxon>Chordata</taxon>
        <taxon>Craniata</taxon>
        <taxon>Vertebrata</taxon>
        <taxon>Euteleostomi</taxon>
        <taxon>Actinopterygii</taxon>
        <taxon>Neopterygii</taxon>
        <taxon>Teleostei</taxon>
        <taxon>Albuliformes</taxon>
        <taxon>Albulidae</taxon>
        <taxon>Albula</taxon>
    </lineage>
</organism>
<accession>A0A8T2NRU4</accession>
<comment type="caution">
    <text evidence="4">The sequence shown here is derived from an EMBL/GenBank/DDBJ whole genome shotgun (WGS) entry which is preliminary data.</text>
</comment>
<evidence type="ECO:0000256" key="3">
    <source>
        <dbReference type="SAM" id="Phobius"/>
    </source>
</evidence>
<evidence type="ECO:0000256" key="2">
    <source>
        <dbReference type="SAM" id="MobiDB-lite"/>
    </source>
</evidence>
<keyword evidence="1" id="KW-0175">Coiled coil</keyword>
<dbReference type="Proteomes" id="UP000824540">
    <property type="component" value="Unassembled WGS sequence"/>
</dbReference>
<keyword evidence="3" id="KW-0472">Membrane</keyword>
<sequence>MERHAVKGTKTEVRDNGHDSNDGGGETSTQKETLSNPNSKRRRAYKVMLEEETIAGDALEGRSQPEKKKIDIEGRYPQGSWEQATVEAIMNLRTFDTATTTSQIAQTIIANLKDENDFLRAENAKLQWELKSMQESHEAELQASKDELQSLKQRFPYAVEHATSPPTTVTETGVVQAVETEARPPAPIRDIILDKALNEDGNRPSLIKRESDSLQQPSLITDSAWHHTSSSGLAFDGKTATGSCIFLLGDFRARRYSLAEKSIIVMMILALLLPALLAVRVS</sequence>
<evidence type="ECO:0000313" key="4">
    <source>
        <dbReference type="EMBL" id="KAG9341900.1"/>
    </source>
</evidence>
<reference evidence="4" key="1">
    <citation type="thesis" date="2021" institute="BYU ScholarsArchive" country="Provo, UT, USA">
        <title>Applications of and Algorithms for Genome Assembly and Genomic Analyses with an Emphasis on Marine Teleosts.</title>
        <authorList>
            <person name="Pickett B.D."/>
        </authorList>
    </citation>
    <scope>NUCLEOTIDE SEQUENCE</scope>
    <source>
        <strain evidence="4">HI-2016</strain>
    </source>
</reference>
<feature type="region of interest" description="Disordered" evidence="2">
    <location>
        <begin position="1"/>
        <end position="43"/>
    </location>
</feature>